<dbReference type="PROSITE" id="PS00759">
    <property type="entry name" value="ARGE_DAPE_CPG2_2"/>
    <property type="match status" value="1"/>
</dbReference>
<dbReference type="NCBIfam" id="NF006402">
    <property type="entry name" value="PRK08651.1-5"/>
    <property type="match status" value="1"/>
</dbReference>
<evidence type="ECO:0000256" key="1">
    <source>
        <dbReference type="ARBA" id="ARBA00001947"/>
    </source>
</evidence>
<dbReference type="AlphaFoldDB" id="M0N759"/>
<organism evidence="7 8">
    <name type="scientific">Halococcus salifodinae DSM 8989</name>
    <dbReference type="NCBI Taxonomy" id="1227456"/>
    <lineage>
        <taxon>Archaea</taxon>
        <taxon>Methanobacteriati</taxon>
        <taxon>Methanobacteriota</taxon>
        <taxon>Stenosarchaea group</taxon>
        <taxon>Halobacteria</taxon>
        <taxon>Halobacteriales</taxon>
        <taxon>Halococcaceae</taxon>
        <taxon>Halococcus</taxon>
    </lineage>
</organism>
<dbReference type="InterPro" id="IPR011650">
    <property type="entry name" value="Peptidase_M20_dimer"/>
</dbReference>
<dbReference type="OrthoDB" id="64254at2157"/>
<protein>
    <submittedName>
        <fullName evidence="7">Succinyl-diaminopimelate desuccinylase</fullName>
    </submittedName>
</protein>
<accession>M0N759</accession>
<comment type="caution">
    <text evidence="7">The sequence shown here is derived from an EMBL/GenBank/DDBJ whole genome shotgun (WGS) entry which is preliminary data.</text>
</comment>
<dbReference type="Proteomes" id="UP000011625">
    <property type="component" value="Unassembled WGS sequence"/>
</dbReference>
<keyword evidence="4" id="KW-0378">Hydrolase</keyword>
<feature type="domain" description="Peptidase M20 dimerisation" evidence="6">
    <location>
        <begin position="158"/>
        <end position="265"/>
    </location>
</feature>
<dbReference type="InterPro" id="IPR036264">
    <property type="entry name" value="Bact_exopeptidase_dim_dom"/>
</dbReference>
<evidence type="ECO:0000313" key="7">
    <source>
        <dbReference type="EMBL" id="EMA53706.1"/>
    </source>
</evidence>
<keyword evidence="5" id="KW-0862">Zinc</keyword>
<dbReference type="InterPro" id="IPR001261">
    <property type="entry name" value="ArgE/DapE_CS"/>
</dbReference>
<dbReference type="STRING" id="1227456.C450_07352"/>
<dbReference type="SUPFAM" id="SSF53187">
    <property type="entry name" value="Zn-dependent exopeptidases"/>
    <property type="match status" value="1"/>
</dbReference>
<dbReference type="RefSeq" id="WP_005041991.1">
    <property type="nucleotide sequence ID" value="NZ_AOME01000050.1"/>
</dbReference>
<evidence type="ECO:0000313" key="8">
    <source>
        <dbReference type="Proteomes" id="UP000011625"/>
    </source>
</evidence>
<evidence type="ECO:0000256" key="2">
    <source>
        <dbReference type="ARBA" id="ARBA00006247"/>
    </source>
</evidence>
<dbReference type="EMBL" id="AOME01000050">
    <property type="protein sequence ID" value="EMA53706.1"/>
    <property type="molecule type" value="Genomic_DNA"/>
</dbReference>
<dbReference type="CDD" id="cd08659">
    <property type="entry name" value="M20_ArgE_DapE-like"/>
    <property type="match status" value="1"/>
</dbReference>
<dbReference type="GO" id="GO:0016787">
    <property type="term" value="F:hydrolase activity"/>
    <property type="evidence" value="ECO:0007669"/>
    <property type="project" value="UniProtKB-KW"/>
</dbReference>
<keyword evidence="8" id="KW-1185">Reference proteome</keyword>
<dbReference type="Gene3D" id="3.30.70.360">
    <property type="match status" value="1"/>
</dbReference>
<dbReference type="Gene3D" id="3.40.630.10">
    <property type="entry name" value="Zn peptidases"/>
    <property type="match status" value="1"/>
</dbReference>
<dbReference type="InterPro" id="IPR050072">
    <property type="entry name" value="Peptidase_M20A"/>
</dbReference>
<sequence length="371" mass="38944">MIDPLEFLEHAVRTPSHDDVGAMRALLCETLREAGIEPTVDDAGNVIATREASGDATDGPHVVLNTHLDTVSPHVPAERDGAILHGRGACDAKGPLAAMLAAFSSIEPDRGRLTLAVTPDEETRSIGAAALVPSLDLDPERGDWVIVGEPTGLDVCNAAKGRFEGRITIAGERAHAAEPHTGQNAITMAAPVIDALSGFDDRPEGLAAHPDLGAPTLTPTIVDGGDATNQVPAECAIVLDRRSVPPETATGFETALNEYLTQHAPAPDAVSFALTERETPFLEAFETSDENRVVSVLQEASGGAVRPFTAATEASYFAREAPTVVFGPGDLADESGPVAHADREYVRLPDVKRAATILGDALAERLRETDV</sequence>
<dbReference type="Pfam" id="PF07687">
    <property type="entry name" value="M20_dimer"/>
    <property type="match status" value="1"/>
</dbReference>
<dbReference type="Pfam" id="PF01546">
    <property type="entry name" value="Peptidase_M20"/>
    <property type="match status" value="1"/>
</dbReference>
<dbReference type="SUPFAM" id="SSF55031">
    <property type="entry name" value="Bacterial exopeptidase dimerisation domain"/>
    <property type="match status" value="1"/>
</dbReference>
<evidence type="ECO:0000259" key="6">
    <source>
        <dbReference type="Pfam" id="PF07687"/>
    </source>
</evidence>
<dbReference type="PATRIC" id="fig|1227456.3.peg.1469"/>
<dbReference type="InterPro" id="IPR002933">
    <property type="entry name" value="Peptidase_M20"/>
</dbReference>
<name>M0N759_9EURY</name>
<evidence type="ECO:0000256" key="5">
    <source>
        <dbReference type="ARBA" id="ARBA00022833"/>
    </source>
</evidence>
<comment type="similarity">
    <text evidence="2">Belongs to the peptidase M20A family.</text>
</comment>
<comment type="cofactor">
    <cofactor evidence="1">
        <name>Zn(2+)</name>
        <dbReference type="ChEBI" id="CHEBI:29105"/>
    </cofactor>
</comment>
<keyword evidence="3" id="KW-0479">Metal-binding</keyword>
<reference evidence="7 8" key="1">
    <citation type="journal article" date="2014" name="PLoS Genet.">
        <title>Phylogenetically driven sequencing of extremely halophilic archaea reveals strategies for static and dynamic osmo-response.</title>
        <authorList>
            <person name="Becker E.A."/>
            <person name="Seitzer P.M."/>
            <person name="Tritt A."/>
            <person name="Larsen D."/>
            <person name="Krusor M."/>
            <person name="Yao A.I."/>
            <person name="Wu D."/>
            <person name="Madern D."/>
            <person name="Eisen J.A."/>
            <person name="Darling A.E."/>
            <person name="Facciotti M.T."/>
        </authorList>
    </citation>
    <scope>NUCLEOTIDE SEQUENCE [LARGE SCALE GENOMIC DNA]</scope>
    <source>
        <strain evidence="7 8">DSM 8989</strain>
    </source>
</reference>
<proteinExistence type="inferred from homology"/>
<evidence type="ECO:0000256" key="3">
    <source>
        <dbReference type="ARBA" id="ARBA00022723"/>
    </source>
</evidence>
<gene>
    <name evidence="7" type="ORF">C450_07352</name>
</gene>
<dbReference type="GO" id="GO:0046872">
    <property type="term" value="F:metal ion binding"/>
    <property type="evidence" value="ECO:0007669"/>
    <property type="project" value="UniProtKB-KW"/>
</dbReference>
<dbReference type="PANTHER" id="PTHR43808:SF8">
    <property type="entry name" value="PEPTIDASE M20 DIMERISATION DOMAIN-CONTAINING PROTEIN"/>
    <property type="match status" value="1"/>
</dbReference>
<evidence type="ECO:0000256" key="4">
    <source>
        <dbReference type="ARBA" id="ARBA00022801"/>
    </source>
</evidence>
<dbReference type="PANTHER" id="PTHR43808">
    <property type="entry name" value="ACETYLORNITHINE DEACETYLASE"/>
    <property type="match status" value="1"/>
</dbReference>